<dbReference type="EC" id="2.7.9.3" evidence="9"/>
<keyword evidence="10" id="KW-1185">Reference proteome</keyword>
<keyword evidence="1 9" id="KW-0808">Transferase</keyword>
<dbReference type="InterPro" id="IPR036188">
    <property type="entry name" value="FAD/NAD-bd_sf"/>
</dbReference>
<dbReference type="InterPro" id="IPR017584">
    <property type="entry name" value="Pyridine_nucleo_diS_OxRdtase_N"/>
</dbReference>
<dbReference type="SUPFAM" id="SSF56042">
    <property type="entry name" value="PurM C-terminal domain-like"/>
    <property type="match status" value="1"/>
</dbReference>
<dbReference type="AlphaFoldDB" id="A0A6B3RLQ3"/>
<dbReference type="CDD" id="cd02195">
    <property type="entry name" value="SelD"/>
    <property type="match status" value="1"/>
</dbReference>
<proteinExistence type="predicted"/>
<sequence>MPLPPLPLTRDIVLIGGGHAHALVLRGWAMDPLAGARITLVNPGPVAPYTGMLPGAIAGHYSREEMMIDLVRLARFAGARLVLDRACAIDRSAREVVLHSGRRLRYDVASLDIGIASDLPEVPGYAEHGVSAKPLGAYAARWESFVATCAQDPALVIIGAGVGGVELAMASAHRLRAAGKTPRITLLDRGAEPLQGVSAGARRSLLAALEAAGVTLILQASPAEVLADAVVLEDGRRLASSFTLSVAGARPQDWLAGTGLDLAAGFVAVGSTLQSSDPSIFAAGDCAHMRHAPRPKAGVFAVRQAPVLRHNLRAAVSGGVMRHYAPQRDYLKLVSMGDRRAVADKFGLRTGGAWLWRVKDRIDAKFMAKFSDYPEMPRPALPKVHAKGLPEALGDKPMCGGCGAKVGAGALGAALADLPAPRRADVLSGRGDDAALLRLGGQQQVITTDHLRAFVSDPALMARLAAVHALGDIWAMGAEPQAALAQITLPRLSETLQADMLAEVMRAAADVFRAAGADVVGGHSSVGDELTLGFTVTGVLEGAALHKGGAQPGDVIVLTKPLGNGVVLAAEMARVRAARGGPMLGEVWASCIESMARPLGTAAAILRGKARAMTDVTGFGLAGHLWEMLEPSGLGADLSLAALPVLPGAEGLAAQGVASSLAPENRAALDWQVEGGTGPRRDLLFDPQTCGGLLACLPEADAEATLAALAAAGEPAVRIGRVVAGPARIRLV</sequence>
<dbReference type="PANTHER" id="PTHR10256">
    <property type="entry name" value="SELENIDE, WATER DIKINASE"/>
    <property type="match status" value="1"/>
</dbReference>
<dbReference type="Pfam" id="PF02769">
    <property type="entry name" value="AIRS_C"/>
    <property type="match status" value="1"/>
</dbReference>
<dbReference type="InterPro" id="IPR036921">
    <property type="entry name" value="PurM-like_N_sf"/>
</dbReference>
<dbReference type="GO" id="GO:0004756">
    <property type="term" value="F:selenide, water dikinase activity"/>
    <property type="evidence" value="ECO:0007669"/>
    <property type="project" value="UniProtKB-EC"/>
</dbReference>
<dbReference type="InterPro" id="IPR010918">
    <property type="entry name" value="PurM-like_C_dom"/>
</dbReference>
<keyword evidence="3 9" id="KW-0418">Kinase</keyword>
<dbReference type="EMBL" id="JAAIKE010000002">
    <property type="protein sequence ID" value="NEX46093.1"/>
    <property type="molecule type" value="Genomic_DNA"/>
</dbReference>
<dbReference type="SUPFAM" id="SSF51905">
    <property type="entry name" value="FAD/NAD(P)-binding domain"/>
    <property type="match status" value="2"/>
</dbReference>
<protein>
    <submittedName>
        <fullName evidence="9">Selenide, water dikinase SelD</fullName>
        <ecNumber evidence="9">2.7.9.3</ecNumber>
    </submittedName>
</protein>
<evidence type="ECO:0000259" key="8">
    <source>
        <dbReference type="Pfam" id="PF07992"/>
    </source>
</evidence>
<feature type="domain" description="PurM-like C-terminal" evidence="7">
    <location>
        <begin position="551"/>
        <end position="726"/>
    </location>
</feature>
<dbReference type="InterPro" id="IPR036676">
    <property type="entry name" value="PurM-like_C_sf"/>
</dbReference>
<dbReference type="Gene3D" id="3.50.50.100">
    <property type="match status" value="1"/>
</dbReference>
<keyword evidence="4" id="KW-0067">ATP-binding</keyword>
<dbReference type="PANTHER" id="PTHR10256:SF0">
    <property type="entry name" value="INACTIVE SELENIDE, WATER DIKINASE-LIKE PROTEIN-RELATED"/>
    <property type="match status" value="1"/>
</dbReference>
<dbReference type="NCBIfam" id="TIGR00476">
    <property type="entry name" value="selD"/>
    <property type="match status" value="1"/>
</dbReference>
<dbReference type="InterPro" id="IPR023753">
    <property type="entry name" value="FAD/NAD-binding_dom"/>
</dbReference>
<dbReference type="PRINTS" id="PR00368">
    <property type="entry name" value="FADPNR"/>
</dbReference>
<keyword evidence="2" id="KW-0547">Nucleotide-binding</keyword>
<evidence type="ECO:0000256" key="4">
    <source>
        <dbReference type="ARBA" id="ARBA00022840"/>
    </source>
</evidence>
<dbReference type="GO" id="GO:0016491">
    <property type="term" value="F:oxidoreductase activity"/>
    <property type="evidence" value="ECO:0007669"/>
    <property type="project" value="InterPro"/>
</dbReference>
<dbReference type="Gene3D" id="3.90.650.10">
    <property type="entry name" value="PurM-like C-terminal domain"/>
    <property type="match status" value="1"/>
</dbReference>
<dbReference type="Pfam" id="PF00586">
    <property type="entry name" value="AIRS"/>
    <property type="match status" value="1"/>
</dbReference>
<comment type="caution">
    <text evidence="9">The sequence shown here is derived from an EMBL/GenBank/DDBJ whole genome shotgun (WGS) entry which is preliminary data.</text>
</comment>
<evidence type="ECO:0000256" key="3">
    <source>
        <dbReference type="ARBA" id="ARBA00022777"/>
    </source>
</evidence>
<evidence type="ECO:0000259" key="7">
    <source>
        <dbReference type="Pfam" id="PF02769"/>
    </source>
</evidence>
<dbReference type="InterPro" id="IPR016188">
    <property type="entry name" value="PurM-like_N"/>
</dbReference>
<dbReference type="NCBIfam" id="TIGR03169">
    <property type="entry name" value="Nterm_to_SelD"/>
    <property type="match status" value="1"/>
</dbReference>
<keyword evidence="5" id="KW-0711">Selenium</keyword>
<dbReference type="SUPFAM" id="SSF55326">
    <property type="entry name" value="PurM N-terminal domain-like"/>
    <property type="match status" value="1"/>
</dbReference>
<accession>A0A6B3RLQ3</accession>
<evidence type="ECO:0000259" key="6">
    <source>
        <dbReference type="Pfam" id="PF00586"/>
    </source>
</evidence>
<organism evidence="9 10">
    <name type="scientific">Pseudotabrizicola algicola</name>
    <dbReference type="NCBI Taxonomy" id="2709381"/>
    <lineage>
        <taxon>Bacteria</taxon>
        <taxon>Pseudomonadati</taxon>
        <taxon>Pseudomonadota</taxon>
        <taxon>Alphaproteobacteria</taxon>
        <taxon>Rhodobacterales</taxon>
        <taxon>Paracoccaceae</taxon>
        <taxon>Pseudotabrizicola</taxon>
    </lineage>
</organism>
<feature type="domain" description="FAD/NAD(P)-binding" evidence="8">
    <location>
        <begin position="11"/>
        <end position="304"/>
    </location>
</feature>
<dbReference type="Pfam" id="PF07992">
    <property type="entry name" value="Pyr_redox_2"/>
    <property type="match status" value="1"/>
</dbReference>
<dbReference type="InterPro" id="IPR004536">
    <property type="entry name" value="SPS/SelD"/>
</dbReference>
<evidence type="ECO:0000313" key="10">
    <source>
        <dbReference type="Proteomes" id="UP000481421"/>
    </source>
</evidence>
<dbReference type="Proteomes" id="UP000481421">
    <property type="component" value="Unassembled WGS sequence"/>
</dbReference>
<evidence type="ECO:0000256" key="5">
    <source>
        <dbReference type="ARBA" id="ARBA00023266"/>
    </source>
</evidence>
<evidence type="ECO:0000256" key="2">
    <source>
        <dbReference type="ARBA" id="ARBA00022741"/>
    </source>
</evidence>
<name>A0A6B3RLQ3_9RHOB</name>
<evidence type="ECO:0000313" key="9">
    <source>
        <dbReference type="EMBL" id="NEX46093.1"/>
    </source>
</evidence>
<dbReference type="GO" id="GO:0005737">
    <property type="term" value="C:cytoplasm"/>
    <property type="evidence" value="ECO:0007669"/>
    <property type="project" value="TreeGrafter"/>
</dbReference>
<dbReference type="Gene3D" id="3.30.1330.10">
    <property type="entry name" value="PurM-like, N-terminal domain"/>
    <property type="match status" value="1"/>
</dbReference>
<gene>
    <name evidence="9" type="primary">selD</name>
    <name evidence="9" type="ORF">G3572_07750</name>
</gene>
<dbReference type="GO" id="GO:0016260">
    <property type="term" value="P:selenocysteine biosynthetic process"/>
    <property type="evidence" value="ECO:0007669"/>
    <property type="project" value="TreeGrafter"/>
</dbReference>
<reference evidence="9 10" key="1">
    <citation type="submission" date="2020-02" db="EMBL/GenBank/DDBJ databases">
        <title>Rhodobacter algicola sp. nov., isolated from microalga culture.</title>
        <authorList>
            <person name="Park C.-Y."/>
        </authorList>
    </citation>
    <scope>NUCLEOTIDE SEQUENCE [LARGE SCALE GENOMIC DNA]</scope>
    <source>
        <strain evidence="9 10">ETT8</strain>
    </source>
</reference>
<feature type="domain" description="PurM-like N-terminal" evidence="6">
    <location>
        <begin position="431"/>
        <end position="539"/>
    </location>
</feature>
<dbReference type="GO" id="GO:0005524">
    <property type="term" value="F:ATP binding"/>
    <property type="evidence" value="ECO:0007669"/>
    <property type="project" value="UniProtKB-KW"/>
</dbReference>
<evidence type="ECO:0000256" key="1">
    <source>
        <dbReference type="ARBA" id="ARBA00022679"/>
    </source>
</evidence>